<keyword evidence="1" id="KW-0732">Signal</keyword>
<dbReference type="InParanoid" id="A0A1S3K770"/>
<dbReference type="RefSeq" id="XP_013418480.1">
    <property type="nucleotide sequence ID" value="XM_013563026.1"/>
</dbReference>
<gene>
    <name evidence="4" type="primary">LOC106179407</name>
</gene>
<dbReference type="Pfam" id="PF00024">
    <property type="entry name" value="PAN_1"/>
    <property type="match status" value="1"/>
</dbReference>
<evidence type="ECO:0000256" key="1">
    <source>
        <dbReference type="SAM" id="SignalP"/>
    </source>
</evidence>
<name>A0A1S3K770_LINAN</name>
<accession>A0A1S3K770</accession>
<sequence length="231" mass="25831">MTVALTILLSLGVGTIAVFRPDCRMTKLPGLFLNGDSYDLFLNGNERKCRMECEKDARCRAMTYHAIWTACWLYSDVKDTGHSHMGSFVSYQRPQDCEGPGTVLYGKNVLHSEALKNKLQEIANYMGAYVFVHSGLREGKDKYHAIGQAADITISDVNSRTAWERLKSSDIFTGDYYVVYHAPGRRSCSTGTHLHIARYEKEGSTGRPTCWVLEGTTSANTCLTLNHIKCL</sequence>
<dbReference type="KEGG" id="lak:106179407"/>
<feature type="chain" id="PRO_5010306436" evidence="1">
    <location>
        <begin position="18"/>
        <end position="231"/>
    </location>
</feature>
<dbReference type="AlphaFoldDB" id="A0A1S3K770"/>
<dbReference type="InterPro" id="IPR009045">
    <property type="entry name" value="Zn_M74/Hedgehog-like"/>
</dbReference>
<evidence type="ECO:0000313" key="4">
    <source>
        <dbReference type="RefSeq" id="XP_013418480.1"/>
    </source>
</evidence>
<feature type="domain" description="Apple" evidence="2">
    <location>
        <begin position="23"/>
        <end position="97"/>
    </location>
</feature>
<dbReference type="Proteomes" id="UP000085678">
    <property type="component" value="Unplaced"/>
</dbReference>
<protein>
    <submittedName>
        <fullName evidence="4">Uncharacterized protein LOC106179407</fullName>
    </submittedName>
</protein>
<dbReference type="GeneID" id="106179407"/>
<evidence type="ECO:0000259" key="2">
    <source>
        <dbReference type="PROSITE" id="PS50948"/>
    </source>
</evidence>
<organism evidence="3 4">
    <name type="scientific">Lingula anatina</name>
    <name type="common">Brachiopod</name>
    <name type="synonym">Lingula unguis</name>
    <dbReference type="NCBI Taxonomy" id="7574"/>
    <lineage>
        <taxon>Eukaryota</taxon>
        <taxon>Metazoa</taxon>
        <taxon>Spiralia</taxon>
        <taxon>Lophotrochozoa</taxon>
        <taxon>Brachiopoda</taxon>
        <taxon>Linguliformea</taxon>
        <taxon>Lingulata</taxon>
        <taxon>Lingulida</taxon>
        <taxon>Linguloidea</taxon>
        <taxon>Lingulidae</taxon>
        <taxon>Lingula</taxon>
    </lineage>
</organism>
<dbReference type="SUPFAM" id="SSF55166">
    <property type="entry name" value="Hedgehog/DD-peptidase"/>
    <property type="match status" value="1"/>
</dbReference>
<dbReference type="PROSITE" id="PS50948">
    <property type="entry name" value="PAN"/>
    <property type="match status" value="1"/>
</dbReference>
<keyword evidence="3" id="KW-1185">Reference proteome</keyword>
<dbReference type="Gene3D" id="3.50.4.10">
    <property type="entry name" value="Hepatocyte Growth Factor"/>
    <property type="match status" value="1"/>
</dbReference>
<dbReference type="InterPro" id="IPR003609">
    <property type="entry name" value="Pan_app"/>
</dbReference>
<reference evidence="4" key="1">
    <citation type="submission" date="2025-08" db="UniProtKB">
        <authorList>
            <consortium name="RefSeq"/>
        </authorList>
    </citation>
    <scope>IDENTIFICATION</scope>
    <source>
        <tissue evidence="4">Gonads</tissue>
    </source>
</reference>
<evidence type="ECO:0000313" key="3">
    <source>
        <dbReference type="Proteomes" id="UP000085678"/>
    </source>
</evidence>
<feature type="signal peptide" evidence="1">
    <location>
        <begin position="1"/>
        <end position="17"/>
    </location>
</feature>
<proteinExistence type="predicted"/>
<dbReference type="SUPFAM" id="SSF57414">
    <property type="entry name" value="Hairpin loop containing domain-like"/>
    <property type="match status" value="1"/>
</dbReference>